<dbReference type="SUPFAM" id="SSF55136">
    <property type="entry name" value="Probable bacterial effector-binding domain"/>
    <property type="match status" value="1"/>
</dbReference>
<gene>
    <name evidence="1" type="ORF">A2Z33_06000</name>
</gene>
<reference evidence="1 2" key="1">
    <citation type="journal article" date="2016" name="Nat. Commun.">
        <title>Thousands of microbial genomes shed light on interconnected biogeochemical processes in an aquifer system.</title>
        <authorList>
            <person name="Anantharaman K."/>
            <person name="Brown C.T."/>
            <person name="Hug L.A."/>
            <person name="Sharon I."/>
            <person name="Castelle C.J."/>
            <person name="Probst A.J."/>
            <person name="Thomas B.C."/>
            <person name="Singh A."/>
            <person name="Wilkins M.J."/>
            <person name="Karaoz U."/>
            <person name="Brodie E.L."/>
            <person name="Williams K.H."/>
            <person name="Hubbard S.S."/>
            <person name="Banfield J.F."/>
        </authorList>
    </citation>
    <scope>NUCLEOTIDE SEQUENCE [LARGE SCALE GENOMIC DNA]</scope>
</reference>
<evidence type="ECO:0000313" key="2">
    <source>
        <dbReference type="Proteomes" id="UP000178448"/>
    </source>
</evidence>
<sequence>MIAELPPVRIMYVASDKGISGSEEAFTKLESRLQSLKARKFYGLIFGTPPEETYWACAAVRDGEQPEAIGLKTDIIPGGRYAIRRIHDWEHHIESIGNVFRDIISSHPFDPSRPCVEFYHGTNYLVVRVPVQ</sequence>
<protein>
    <recommendedName>
        <fullName evidence="3">Bacterial transcription activator effector binding domain-containing protein</fullName>
    </recommendedName>
</protein>
<dbReference type="AlphaFoldDB" id="A0A1F5YY62"/>
<dbReference type="InterPro" id="IPR011256">
    <property type="entry name" value="Reg_factor_effector_dom_sf"/>
</dbReference>
<dbReference type="STRING" id="1798374.A2Z33_06000"/>
<dbReference type="Proteomes" id="UP000178448">
    <property type="component" value="Unassembled WGS sequence"/>
</dbReference>
<accession>A0A1F5YY62</accession>
<evidence type="ECO:0000313" key="1">
    <source>
        <dbReference type="EMBL" id="OGG04832.1"/>
    </source>
</evidence>
<organism evidence="1 2">
    <name type="scientific">Candidatus Gottesmanbacteria bacterium RBG_16_52_11</name>
    <dbReference type="NCBI Taxonomy" id="1798374"/>
    <lineage>
        <taxon>Bacteria</taxon>
        <taxon>Candidatus Gottesmaniibacteriota</taxon>
    </lineage>
</organism>
<dbReference type="EMBL" id="MFJD01000001">
    <property type="protein sequence ID" value="OGG04832.1"/>
    <property type="molecule type" value="Genomic_DNA"/>
</dbReference>
<evidence type="ECO:0008006" key="3">
    <source>
        <dbReference type="Google" id="ProtNLM"/>
    </source>
</evidence>
<comment type="caution">
    <text evidence="1">The sequence shown here is derived from an EMBL/GenBank/DDBJ whole genome shotgun (WGS) entry which is preliminary data.</text>
</comment>
<dbReference type="Gene3D" id="3.20.80.10">
    <property type="entry name" value="Regulatory factor, effector binding domain"/>
    <property type="match status" value="1"/>
</dbReference>
<proteinExistence type="predicted"/>
<name>A0A1F5YY62_9BACT</name>